<comment type="caution">
    <text evidence="2">The sequence shown here is derived from an EMBL/GenBank/DDBJ whole genome shotgun (WGS) entry which is preliminary data.</text>
</comment>
<dbReference type="AlphaFoldDB" id="A0A225VX06"/>
<evidence type="ECO:0000313" key="3">
    <source>
        <dbReference type="Proteomes" id="UP000198211"/>
    </source>
</evidence>
<sequence length="71" mass="7866">MEIAARKTNAELFQEVRRELLGPVEERLASVEGGYPGIDLRIGVHGHGPVAYEGTANEQTKSETKRQLYTP</sequence>
<feature type="region of interest" description="Disordered" evidence="1">
    <location>
        <begin position="51"/>
        <end position="71"/>
    </location>
</feature>
<keyword evidence="3" id="KW-1185">Reference proteome</keyword>
<name>A0A225VX06_9STRA</name>
<proteinExistence type="predicted"/>
<accession>A0A225VX06</accession>
<evidence type="ECO:0000256" key="1">
    <source>
        <dbReference type="SAM" id="MobiDB-lite"/>
    </source>
</evidence>
<organism evidence="2 3">
    <name type="scientific">Phytophthora megakarya</name>
    <dbReference type="NCBI Taxonomy" id="4795"/>
    <lineage>
        <taxon>Eukaryota</taxon>
        <taxon>Sar</taxon>
        <taxon>Stramenopiles</taxon>
        <taxon>Oomycota</taxon>
        <taxon>Peronosporomycetes</taxon>
        <taxon>Peronosporales</taxon>
        <taxon>Peronosporaceae</taxon>
        <taxon>Phytophthora</taxon>
    </lineage>
</organism>
<dbReference type="EMBL" id="NBNE01002916">
    <property type="protein sequence ID" value="OWZ09090.1"/>
    <property type="molecule type" value="Genomic_DNA"/>
</dbReference>
<feature type="compositionally biased region" description="Basic and acidic residues" evidence="1">
    <location>
        <begin position="60"/>
        <end position="71"/>
    </location>
</feature>
<protein>
    <submittedName>
        <fullName evidence="2">Uncharacterized protein</fullName>
    </submittedName>
</protein>
<evidence type="ECO:0000313" key="2">
    <source>
        <dbReference type="EMBL" id="OWZ09090.1"/>
    </source>
</evidence>
<dbReference type="Proteomes" id="UP000198211">
    <property type="component" value="Unassembled WGS sequence"/>
</dbReference>
<reference evidence="3" key="1">
    <citation type="submission" date="2017-03" db="EMBL/GenBank/DDBJ databases">
        <title>Phytopthora megakarya and P. palmivora, two closely related causual agents of cacao black pod achieved similar genome size and gene model numbers by different mechanisms.</title>
        <authorList>
            <person name="Ali S."/>
            <person name="Shao J."/>
            <person name="Larry D.J."/>
            <person name="Kronmiller B."/>
            <person name="Shen D."/>
            <person name="Strem M.D."/>
            <person name="Melnick R.L."/>
            <person name="Guiltinan M.J."/>
            <person name="Tyler B.M."/>
            <person name="Meinhardt L.W."/>
            <person name="Bailey B.A."/>
        </authorList>
    </citation>
    <scope>NUCLEOTIDE SEQUENCE [LARGE SCALE GENOMIC DNA]</scope>
    <source>
        <strain evidence="3">zdho120</strain>
    </source>
</reference>
<gene>
    <name evidence="2" type="ORF">PHMEG_00018263</name>
</gene>